<evidence type="ECO:0000256" key="3">
    <source>
        <dbReference type="ARBA" id="ARBA00022723"/>
    </source>
</evidence>
<evidence type="ECO:0000313" key="9">
    <source>
        <dbReference type="EMBL" id="CVK33982.1"/>
    </source>
</evidence>
<dbReference type="Gene3D" id="3.90.470.20">
    <property type="entry name" value="4'-phosphopantetheinyl transferase domain"/>
    <property type="match status" value="1"/>
</dbReference>
<dbReference type="SUPFAM" id="SSF56214">
    <property type="entry name" value="4'-phosphopantetheinyl transferase"/>
    <property type="match status" value="1"/>
</dbReference>
<evidence type="ECO:0000256" key="1">
    <source>
        <dbReference type="ARBA" id="ARBA00022516"/>
    </source>
</evidence>
<dbReference type="OrthoDB" id="186883at2157"/>
<evidence type="ECO:0000256" key="5">
    <source>
        <dbReference type="ARBA" id="ARBA00022842"/>
    </source>
</evidence>
<dbReference type="KEGG" id="mema:MMAB1_2769"/>
<keyword evidence="4" id="KW-0276">Fatty acid metabolism</keyword>
<dbReference type="AlphaFoldDB" id="A0A0X3BP97"/>
<feature type="domain" description="4'-phosphopantetheinyl transferase" evidence="8">
    <location>
        <begin position="8"/>
        <end position="100"/>
    </location>
</feature>
<dbReference type="Pfam" id="PF01648">
    <property type="entry name" value="ACPS"/>
    <property type="match status" value="1"/>
</dbReference>
<dbReference type="InterPro" id="IPR008278">
    <property type="entry name" value="4-PPantetheinyl_Trfase_dom"/>
</dbReference>
<protein>
    <submittedName>
        <fullName evidence="9">Phosphopantetheine--protein transferase domain</fullName>
    </submittedName>
</protein>
<reference evidence="9 10" key="1">
    <citation type="submission" date="2016-01" db="EMBL/GenBank/DDBJ databases">
        <authorList>
            <person name="Manzoor S."/>
        </authorList>
    </citation>
    <scope>NUCLEOTIDE SEQUENCE [LARGE SCALE GENOMIC DNA]</scope>
    <source>
        <strain evidence="9">Methanoculleus sp MAB1</strain>
    </source>
</reference>
<keyword evidence="5" id="KW-0460">Magnesium</keyword>
<evidence type="ECO:0000256" key="2">
    <source>
        <dbReference type="ARBA" id="ARBA00022679"/>
    </source>
</evidence>
<dbReference type="HAMAP" id="MF_00101">
    <property type="entry name" value="AcpS"/>
    <property type="match status" value="1"/>
</dbReference>
<dbReference type="InterPro" id="IPR002582">
    <property type="entry name" value="ACPS"/>
</dbReference>
<keyword evidence="6" id="KW-0443">Lipid metabolism</keyword>
<dbReference type="GeneID" id="18506950"/>
<evidence type="ECO:0000256" key="4">
    <source>
        <dbReference type="ARBA" id="ARBA00022832"/>
    </source>
</evidence>
<dbReference type="GO" id="GO:0008897">
    <property type="term" value="F:holo-[acyl-carrier-protein] synthase activity"/>
    <property type="evidence" value="ECO:0007669"/>
    <property type="project" value="InterPro"/>
</dbReference>
<dbReference type="EMBL" id="LT158599">
    <property type="protein sequence ID" value="CVK33982.1"/>
    <property type="molecule type" value="Genomic_DNA"/>
</dbReference>
<dbReference type="GO" id="GO:0000287">
    <property type="term" value="F:magnesium ion binding"/>
    <property type="evidence" value="ECO:0007669"/>
    <property type="project" value="InterPro"/>
</dbReference>
<evidence type="ECO:0000256" key="6">
    <source>
        <dbReference type="ARBA" id="ARBA00023098"/>
    </source>
</evidence>
<dbReference type="GO" id="GO:0006633">
    <property type="term" value="P:fatty acid biosynthetic process"/>
    <property type="evidence" value="ECO:0007669"/>
    <property type="project" value="UniProtKB-KW"/>
</dbReference>
<keyword evidence="3" id="KW-0479">Metal-binding</keyword>
<keyword evidence="7" id="KW-0275">Fatty acid biosynthesis</keyword>
<dbReference type="GeneID" id="27138330"/>
<organism evidence="9 10">
    <name type="scientific">Methanoculleus bourgensis</name>
    <dbReference type="NCBI Taxonomy" id="83986"/>
    <lineage>
        <taxon>Archaea</taxon>
        <taxon>Methanobacteriati</taxon>
        <taxon>Methanobacteriota</taxon>
        <taxon>Stenosarchaea group</taxon>
        <taxon>Methanomicrobia</taxon>
        <taxon>Methanomicrobiales</taxon>
        <taxon>Methanomicrobiaceae</taxon>
        <taxon>Methanoculleus</taxon>
    </lineage>
</organism>
<keyword evidence="1" id="KW-0444">Lipid biosynthesis</keyword>
<name>A0A0X3BP97_9EURY</name>
<dbReference type="RefSeq" id="WP_052697450.1">
    <property type="nucleotide sequence ID" value="NZ_LT158599.1"/>
</dbReference>
<dbReference type="InterPro" id="IPR037143">
    <property type="entry name" value="4-PPantetheinyl_Trfase_dom_sf"/>
</dbReference>
<accession>A0A0X3BP97</accession>
<dbReference type="InterPro" id="IPR004568">
    <property type="entry name" value="Ppantetheine-prot_Trfase_dom"/>
</dbReference>
<evidence type="ECO:0000259" key="8">
    <source>
        <dbReference type="Pfam" id="PF01648"/>
    </source>
</evidence>
<evidence type="ECO:0000313" key="10">
    <source>
        <dbReference type="Proteomes" id="UP000069850"/>
    </source>
</evidence>
<keyword evidence="2 9" id="KW-0808">Transferase</keyword>
<proteinExistence type="inferred from homology"/>
<gene>
    <name evidence="9" type="ORF">MMAB1_2769</name>
</gene>
<sequence>MIFVRITVGADIVSIHRFQEFVHDINHPALKKIFTRDELDYCFSKGAVEPHLAARFAGKEAIIKALYSRDIQDVWYIDIEILNKRNGVPVARLKKDMYKNLKLEISLAHCEDKATAFVIILGDD</sequence>
<dbReference type="Proteomes" id="UP000069850">
    <property type="component" value="Chromosome 1"/>
</dbReference>
<dbReference type="NCBIfam" id="TIGR00556">
    <property type="entry name" value="pantethn_trn"/>
    <property type="match status" value="1"/>
</dbReference>
<evidence type="ECO:0000256" key="7">
    <source>
        <dbReference type="ARBA" id="ARBA00023160"/>
    </source>
</evidence>